<evidence type="ECO:0000313" key="4">
    <source>
        <dbReference type="Proteomes" id="UP001189429"/>
    </source>
</evidence>
<feature type="non-terminal residue" evidence="3">
    <location>
        <position position="1"/>
    </location>
</feature>
<proteinExistence type="inferred from homology"/>
<accession>A0ABN9R414</accession>
<organism evidence="3 4">
    <name type="scientific">Prorocentrum cordatum</name>
    <dbReference type="NCBI Taxonomy" id="2364126"/>
    <lineage>
        <taxon>Eukaryota</taxon>
        <taxon>Sar</taxon>
        <taxon>Alveolata</taxon>
        <taxon>Dinophyceae</taxon>
        <taxon>Prorocentrales</taxon>
        <taxon>Prorocentraceae</taxon>
        <taxon>Prorocentrum</taxon>
    </lineage>
</organism>
<dbReference type="PANTHER" id="PTHR11645:SF13">
    <property type="entry name" value="PYRROLINE-5-CARBOXYLATE REDUCTASE CATALYTIC N-TERMINAL DOMAIN-CONTAINING PROTEIN"/>
    <property type="match status" value="1"/>
</dbReference>
<comment type="caution">
    <text evidence="3">The sequence shown here is derived from an EMBL/GenBank/DDBJ whole genome shotgun (WGS) entry which is preliminary data.</text>
</comment>
<dbReference type="Gene3D" id="3.40.50.720">
    <property type="entry name" value="NAD(P)-binding Rossmann-like Domain"/>
    <property type="match status" value="1"/>
</dbReference>
<reference evidence="3" key="1">
    <citation type="submission" date="2023-10" db="EMBL/GenBank/DDBJ databases">
        <authorList>
            <person name="Chen Y."/>
            <person name="Shah S."/>
            <person name="Dougan E. K."/>
            <person name="Thang M."/>
            <person name="Chan C."/>
        </authorList>
    </citation>
    <scope>NUCLEOTIDE SEQUENCE [LARGE SCALE GENOMIC DNA]</scope>
</reference>
<sequence>VVLGPRGAAKAAALAAEFPGTARVAGSNQEVVDAVDCVVVAVLPRQAEEVLRALTFREGQQVLSLVATLPPSRLRELAAPAAEVAVAVPLPAVARRQGATLLIPPVPFAQAVFAPLGSCVSVDDEAQFRRLQSVTALMGDFYARRQLTVQQWLVSHGVPEAQAAAWVGADFATMAADSAGAGAGTLAALVAEQTPGGMNEMVWRDQEADGSYQSLLYSLDAVHRRFATGKADPELAPAVKRQRTQ</sequence>
<evidence type="ECO:0000256" key="1">
    <source>
        <dbReference type="ARBA" id="ARBA00005525"/>
    </source>
</evidence>
<gene>
    <name evidence="3" type="ORF">PCOR1329_LOCUS16882</name>
</gene>
<dbReference type="InterPro" id="IPR028939">
    <property type="entry name" value="P5C_Rdtase_cat_N"/>
</dbReference>
<feature type="domain" description="Pyrroline-5-carboxylate reductase catalytic N-terminal" evidence="2">
    <location>
        <begin position="4"/>
        <end position="67"/>
    </location>
</feature>
<comment type="similarity">
    <text evidence="1">Belongs to the pyrroline-5-carboxylate reductase family.</text>
</comment>
<evidence type="ECO:0000259" key="2">
    <source>
        <dbReference type="Pfam" id="PF03807"/>
    </source>
</evidence>
<dbReference type="Proteomes" id="UP001189429">
    <property type="component" value="Unassembled WGS sequence"/>
</dbReference>
<dbReference type="PANTHER" id="PTHR11645">
    <property type="entry name" value="PYRROLINE-5-CARBOXYLATE REDUCTASE"/>
    <property type="match status" value="1"/>
</dbReference>
<protein>
    <recommendedName>
        <fullName evidence="2">Pyrroline-5-carboxylate reductase catalytic N-terminal domain-containing protein</fullName>
    </recommendedName>
</protein>
<evidence type="ECO:0000313" key="3">
    <source>
        <dbReference type="EMBL" id="CAK0812634.1"/>
    </source>
</evidence>
<dbReference type="SUPFAM" id="SSF51735">
    <property type="entry name" value="NAD(P)-binding Rossmann-fold domains"/>
    <property type="match status" value="1"/>
</dbReference>
<dbReference type="InterPro" id="IPR036291">
    <property type="entry name" value="NAD(P)-bd_dom_sf"/>
</dbReference>
<dbReference type="Pfam" id="PF03807">
    <property type="entry name" value="F420_oxidored"/>
    <property type="match status" value="1"/>
</dbReference>
<dbReference type="EMBL" id="CAUYUJ010005198">
    <property type="protein sequence ID" value="CAK0812634.1"/>
    <property type="molecule type" value="Genomic_DNA"/>
</dbReference>
<keyword evidence="4" id="KW-1185">Reference proteome</keyword>
<name>A0ABN9R414_9DINO</name>